<gene>
    <name evidence="9" type="ORF">E6Q11_00835</name>
</gene>
<proteinExistence type="inferred from homology"/>
<organism evidence="9 10">
    <name type="scientific">Candidatus Dojkabacteria bacterium</name>
    <dbReference type="NCBI Taxonomy" id="2099670"/>
    <lineage>
        <taxon>Bacteria</taxon>
        <taxon>Candidatus Dojkabacteria</taxon>
    </lineage>
</organism>
<sequence>MTKALIIVDVQNDFVEGGSLAVNGGLSVAKRLVEHLVLDAHQEEYDLIVTTQDWHKANCSNGGHIAIPPNEPDFVDSWPAHCISGTSGADFAPPLAQVIDSGELRVDAKFLKGHGMPAYSGFEGLEVTTGETLADFLRKVSKPSELVVDVVGIATDYCVKETAYDAVRNDFTTRVLTDFVAGINATSVESFYKEAKLITFASR</sequence>
<dbReference type="EC" id="3.5.1.19" evidence="6"/>
<evidence type="ECO:0000313" key="9">
    <source>
        <dbReference type="EMBL" id="TXG78543.1"/>
    </source>
</evidence>
<protein>
    <recommendedName>
        <fullName evidence="6">nicotinamidase</fullName>
        <ecNumber evidence="6">3.5.1.19</ecNumber>
    </recommendedName>
    <alternativeName>
        <fullName evidence="7">Nicotinamide deamidase</fullName>
    </alternativeName>
</protein>
<dbReference type="Pfam" id="PF00857">
    <property type="entry name" value="Isochorismatase"/>
    <property type="match status" value="1"/>
</dbReference>
<dbReference type="GO" id="GO:0008936">
    <property type="term" value="F:nicotinamidase activity"/>
    <property type="evidence" value="ECO:0007669"/>
    <property type="project" value="UniProtKB-EC"/>
</dbReference>
<feature type="domain" description="Isochorismatase-like" evidence="8">
    <location>
        <begin position="4"/>
        <end position="196"/>
    </location>
</feature>
<comment type="caution">
    <text evidence="9">The sequence shown here is derived from an EMBL/GenBank/DDBJ whole genome shotgun (WGS) entry which is preliminary data.</text>
</comment>
<dbReference type="InterPro" id="IPR052347">
    <property type="entry name" value="Isochorismatase_Nicotinamidase"/>
</dbReference>
<dbReference type="PANTHER" id="PTHR11080:SF2">
    <property type="entry name" value="LD05707P"/>
    <property type="match status" value="1"/>
</dbReference>
<keyword evidence="3" id="KW-0479">Metal-binding</keyword>
<dbReference type="GO" id="GO:0019363">
    <property type="term" value="P:pyridine nucleotide biosynthetic process"/>
    <property type="evidence" value="ECO:0007669"/>
    <property type="project" value="UniProtKB-KW"/>
</dbReference>
<dbReference type="Gene3D" id="3.40.50.850">
    <property type="entry name" value="Isochorismatase-like"/>
    <property type="match status" value="1"/>
</dbReference>
<evidence type="ECO:0000256" key="5">
    <source>
        <dbReference type="ARBA" id="ARBA00037900"/>
    </source>
</evidence>
<evidence type="ECO:0000256" key="7">
    <source>
        <dbReference type="ARBA" id="ARBA00043224"/>
    </source>
</evidence>
<dbReference type="GO" id="GO:0046872">
    <property type="term" value="F:metal ion binding"/>
    <property type="evidence" value="ECO:0007669"/>
    <property type="project" value="UniProtKB-KW"/>
</dbReference>
<dbReference type="InterPro" id="IPR000868">
    <property type="entry name" value="Isochorismatase-like_dom"/>
</dbReference>
<dbReference type="PANTHER" id="PTHR11080">
    <property type="entry name" value="PYRAZINAMIDASE/NICOTINAMIDASE"/>
    <property type="match status" value="1"/>
</dbReference>
<dbReference type="AlphaFoldDB" id="A0A5C7JAU4"/>
<accession>A0A5C7JAU4</accession>
<evidence type="ECO:0000256" key="4">
    <source>
        <dbReference type="ARBA" id="ARBA00022801"/>
    </source>
</evidence>
<evidence type="ECO:0000259" key="8">
    <source>
        <dbReference type="Pfam" id="PF00857"/>
    </source>
</evidence>
<evidence type="ECO:0000256" key="6">
    <source>
        <dbReference type="ARBA" id="ARBA00039017"/>
    </source>
</evidence>
<name>A0A5C7JAU4_9BACT</name>
<dbReference type="InterPro" id="IPR036380">
    <property type="entry name" value="Isochorismatase-like_sf"/>
</dbReference>
<evidence type="ECO:0000313" key="10">
    <source>
        <dbReference type="Proteomes" id="UP000321026"/>
    </source>
</evidence>
<evidence type="ECO:0000256" key="2">
    <source>
        <dbReference type="ARBA" id="ARBA00022642"/>
    </source>
</evidence>
<evidence type="ECO:0000256" key="3">
    <source>
        <dbReference type="ARBA" id="ARBA00022723"/>
    </source>
</evidence>
<keyword evidence="2" id="KW-0662">Pyridine nucleotide biosynthesis</keyword>
<dbReference type="Proteomes" id="UP000321026">
    <property type="component" value="Unassembled WGS sequence"/>
</dbReference>
<comment type="similarity">
    <text evidence="1">Belongs to the isochorismatase family.</text>
</comment>
<dbReference type="EMBL" id="SSDS01000012">
    <property type="protein sequence ID" value="TXG78543.1"/>
    <property type="molecule type" value="Genomic_DNA"/>
</dbReference>
<keyword evidence="4" id="KW-0378">Hydrolase</keyword>
<evidence type="ECO:0000256" key="1">
    <source>
        <dbReference type="ARBA" id="ARBA00006336"/>
    </source>
</evidence>
<reference evidence="9 10" key="1">
    <citation type="submission" date="2018-09" db="EMBL/GenBank/DDBJ databases">
        <title>Metagenome Assembled Genomes from an Advanced Water Purification Facility.</title>
        <authorList>
            <person name="Stamps B.W."/>
            <person name="Spear J.R."/>
        </authorList>
    </citation>
    <scope>NUCLEOTIDE SEQUENCE [LARGE SCALE GENOMIC DNA]</scope>
    <source>
        <strain evidence="9">Bin_63_2</strain>
    </source>
</reference>
<dbReference type="SUPFAM" id="SSF52499">
    <property type="entry name" value="Isochorismatase-like hydrolases"/>
    <property type="match status" value="1"/>
</dbReference>
<comment type="pathway">
    <text evidence="5">Cofactor biosynthesis; nicotinate biosynthesis; nicotinate from nicotinamide: step 1/1.</text>
</comment>